<feature type="domain" description="Nitroreductase" evidence="4">
    <location>
        <begin position="67"/>
        <end position="149"/>
    </location>
</feature>
<gene>
    <name evidence="5" type="ORF">EDD59_1087</name>
</gene>
<keyword evidence="2" id="KW-0288">FMN</keyword>
<protein>
    <submittedName>
        <fullName evidence="5">Nitroreductase</fullName>
    </submittedName>
</protein>
<keyword evidence="1" id="KW-0285">Flavoprotein</keyword>
<name>A0A4R3K922_9FIRM</name>
<dbReference type="Pfam" id="PF00881">
    <property type="entry name" value="Nitroreductase"/>
    <property type="match status" value="2"/>
</dbReference>
<feature type="domain" description="Nitroreductase" evidence="4">
    <location>
        <begin position="7"/>
        <end position="60"/>
    </location>
</feature>
<evidence type="ECO:0000313" key="5">
    <source>
        <dbReference type="EMBL" id="TCS79427.1"/>
    </source>
</evidence>
<comment type="caution">
    <text evidence="5">The sequence shown here is derived from an EMBL/GenBank/DDBJ whole genome shotgun (WGS) entry which is preliminary data.</text>
</comment>
<evidence type="ECO:0000256" key="1">
    <source>
        <dbReference type="ARBA" id="ARBA00022630"/>
    </source>
</evidence>
<evidence type="ECO:0000313" key="6">
    <source>
        <dbReference type="Proteomes" id="UP000295726"/>
    </source>
</evidence>
<dbReference type="InterPro" id="IPR000415">
    <property type="entry name" value="Nitroreductase-like"/>
</dbReference>
<dbReference type="InterPro" id="IPR029479">
    <property type="entry name" value="Nitroreductase"/>
</dbReference>
<dbReference type="PANTHER" id="PTHR23026">
    <property type="entry name" value="NADPH NITROREDUCTASE"/>
    <property type="match status" value="1"/>
</dbReference>
<keyword evidence="6" id="KW-1185">Reference proteome</keyword>
<dbReference type="PANTHER" id="PTHR23026:SF90">
    <property type="entry name" value="IODOTYROSINE DEIODINASE 1"/>
    <property type="match status" value="1"/>
</dbReference>
<dbReference type="RefSeq" id="WP_132380379.1">
    <property type="nucleotide sequence ID" value="NZ_DAIQXH010000081.1"/>
</dbReference>
<evidence type="ECO:0000256" key="3">
    <source>
        <dbReference type="ARBA" id="ARBA00023002"/>
    </source>
</evidence>
<dbReference type="EMBL" id="SLZZ01000008">
    <property type="protein sequence ID" value="TCS79427.1"/>
    <property type="molecule type" value="Genomic_DNA"/>
</dbReference>
<evidence type="ECO:0000259" key="4">
    <source>
        <dbReference type="Pfam" id="PF00881"/>
    </source>
</evidence>
<dbReference type="SUPFAM" id="SSF55469">
    <property type="entry name" value="FMN-dependent nitroreductase-like"/>
    <property type="match status" value="1"/>
</dbReference>
<dbReference type="Proteomes" id="UP000295726">
    <property type="component" value="Unassembled WGS sequence"/>
</dbReference>
<keyword evidence="3" id="KW-0560">Oxidoreductase</keyword>
<organism evidence="5 6">
    <name type="scientific">Muricomes intestini</name>
    <dbReference type="NCBI Taxonomy" id="1796634"/>
    <lineage>
        <taxon>Bacteria</taxon>
        <taxon>Bacillati</taxon>
        <taxon>Bacillota</taxon>
        <taxon>Clostridia</taxon>
        <taxon>Lachnospirales</taxon>
        <taxon>Lachnospiraceae</taxon>
        <taxon>Muricomes</taxon>
    </lineage>
</organism>
<dbReference type="AlphaFoldDB" id="A0A4R3K922"/>
<dbReference type="InterPro" id="IPR050627">
    <property type="entry name" value="Nitroreductase/BluB"/>
</dbReference>
<dbReference type="OrthoDB" id="9812105at2"/>
<sequence length="173" mass="19393">MELLEGILNRRTVRKFTGEKLRGGQLEQIVRAAMAAPSAHDRKPWRILTVENEEQRLAVREIGRWWKMLDKAAVLTVMCADPSVMTDMAAELEINSCSAALENMLLAAHALGLGAVWLGLCESEEETKKVKDILGIPQDIHIIGMAAIGVIKEAEEKKPAERYDSSKWKKEVW</sequence>
<evidence type="ECO:0000256" key="2">
    <source>
        <dbReference type="ARBA" id="ARBA00022643"/>
    </source>
</evidence>
<reference evidence="5 6" key="1">
    <citation type="submission" date="2019-03" db="EMBL/GenBank/DDBJ databases">
        <title>Genomic Encyclopedia of Type Strains, Phase IV (KMG-IV): sequencing the most valuable type-strain genomes for metagenomic binning, comparative biology and taxonomic classification.</title>
        <authorList>
            <person name="Goeker M."/>
        </authorList>
    </citation>
    <scope>NUCLEOTIDE SEQUENCE [LARGE SCALE GENOMIC DNA]</scope>
    <source>
        <strain evidence="5 6">DSM 29489</strain>
    </source>
</reference>
<proteinExistence type="predicted"/>
<accession>A0A4R3K922</accession>
<dbReference type="GO" id="GO:0016491">
    <property type="term" value="F:oxidoreductase activity"/>
    <property type="evidence" value="ECO:0007669"/>
    <property type="project" value="UniProtKB-KW"/>
</dbReference>
<dbReference type="Gene3D" id="3.40.109.10">
    <property type="entry name" value="NADH Oxidase"/>
    <property type="match status" value="1"/>
</dbReference>